<dbReference type="GeneID" id="110084410"/>
<dbReference type="SUPFAM" id="SSF50405">
    <property type="entry name" value="Actin-crosslinking proteins"/>
    <property type="match status" value="4"/>
</dbReference>
<keyword evidence="5" id="KW-1185">Reference proteome</keyword>
<sequence length="483" mass="53473">MQIGLVNWTGGYLTGESYSDGVNVLGSSLGRKQTWELEVVAAEGKQTRVALIGHQGQRLLVDADGTVRCGRPASDHLSHLLLEVHPSGAWTLQQPDSKKYLESDGEDVFCVSRGLSSHQRWMPQLAVHAHVVLFHPSSRRYARADPDLNRVWVDASVPHLEECSFVLRFWSGACHLETSNHQFVSRSETLAEKPSAETAFQLTLRPGCLVVLADRGGRVLYPQGGRGLLCLGDSPEDHEEWFVIKRCPQWVTLKTRAKRYASVLGDSQVYAGSKKATPTSPFLFEVGPDAQTVQLKGVHHRYLAQRQGKRVAADGSREEPETRFQVSWHYGSIVLRALNGCYLGTLPVGLVVARAEHPGPNEAFEVHLANRAFLVLRGQYGYVGSPAGHEILQCNVLEPDCVELLPCQRGVYHFQSRGKGFWSLTPERTLKAGGVVALNFCLEIRGNHRLAVLAPNGYYLRGDREGPLLADSEEVTAECLWEI</sequence>
<feature type="domain" description="Fascin-like" evidence="4">
    <location>
        <begin position="405"/>
        <end position="483"/>
    </location>
</feature>
<feature type="domain" description="Fascin-like" evidence="4">
    <location>
        <begin position="267"/>
        <end position="366"/>
    </location>
</feature>
<gene>
    <name evidence="6" type="primary">FSCN3</name>
</gene>
<evidence type="ECO:0000259" key="4">
    <source>
        <dbReference type="Pfam" id="PF06268"/>
    </source>
</evidence>
<keyword evidence="2 3" id="KW-0009">Actin-binding</keyword>
<dbReference type="Gene3D" id="2.80.10.50">
    <property type="match status" value="4"/>
</dbReference>
<dbReference type="PIRSF" id="PIRSF005682">
    <property type="entry name" value="Fascin"/>
    <property type="match status" value="1"/>
</dbReference>
<keyword evidence="1 3" id="KW-0963">Cytoplasm</keyword>
<dbReference type="RefSeq" id="XP_072858007.1">
    <property type="nucleotide sequence ID" value="XM_073001906.1"/>
</dbReference>
<organism evidence="5 6">
    <name type="scientific">Pogona vitticeps</name>
    <name type="common">central bearded dragon</name>
    <dbReference type="NCBI Taxonomy" id="103695"/>
    <lineage>
        <taxon>Eukaryota</taxon>
        <taxon>Metazoa</taxon>
        <taxon>Chordata</taxon>
        <taxon>Craniata</taxon>
        <taxon>Vertebrata</taxon>
        <taxon>Euteleostomi</taxon>
        <taxon>Lepidosauria</taxon>
        <taxon>Squamata</taxon>
        <taxon>Bifurcata</taxon>
        <taxon>Unidentata</taxon>
        <taxon>Episquamata</taxon>
        <taxon>Toxicofera</taxon>
        <taxon>Iguania</taxon>
        <taxon>Acrodonta</taxon>
        <taxon>Agamidae</taxon>
        <taxon>Amphibolurinae</taxon>
        <taxon>Pogona</taxon>
    </lineage>
</organism>
<evidence type="ECO:0000256" key="2">
    <source>
        <dbReference type="ARBA" id="ARBA00023203"/>
    </source>
</evidence>
<keyword evidence="3" id="KW-0206">Cytoskeleton</keyword>
<comment type="similarity">
    <text evidence="3">Belongs to the fascin family.</text>
</comment>
<dbReference type="InterPro" id="IPR008999">
    <property type="entry name" value="Actin-crosslinking"/>
</dbReference>
<proteinExistence type="inferred from homology"/>
<evidence type="ECO:0000313" key="5">
    <source>
        <dbReference type="Proteomes" id="UP001652642"/>
    </source>
</evidence>
<comment type="subcellular location">
    <subcellularLocation>
        <location evidence="3">Cytoplasm</location>
        <location evidence="3">Cytoskeleton</location>
    </subcellularLocation>
</comment>
<dbReference type="InterPro" id="IPR024703">
    <property type="entry name" value="Fascin_metazoans"/>
</dbReference>
<reference evidence="6" key="1">
    <citation type="submission" date="2025-08" db="UniProtKB">
        <authorList>
            <consortium name="RefSeq"/>
        </authorList>
    </citation>
    <scope>IDENTIFICATION</scope>
</reference>
<dbReference type="InterPro" id="IPR022768">
    <property type="entry name" value="Fascin-like_dom"/>
</dbReference>
<evidence type="ECO:0000256" key="1">
    <source>
        <dbReference type="ARBA" id="ARBA00022490"/>
    </source>
</evidence>
<name>A0ABM5GK17_9SAUR</name>
<protein>
    <recommendedName>
        <fullName evidence="3">Fascin</fullName>
    </recommendedName>
</protein>
<evidence type="ECO:0000313" key="6">
    <source>
        <dbReference type="RefSeq" id="XP_072858007.1"/>
    </source>
</evidence>
<accession>A0ABM5GK17</accession>
<evidence type="ECO:0000256" key="3">
    <source>
        <dbReference type="PIRNR" id="PIRNR005682"/>
    </source>
</evidence>
<dbReference type="Pfam" id="PF06268">
    <property type="entry name" value="Fascin"/>
    <property type="match status" value="2"/>
</dbReference>
<dbReference type="Proteomes" id="UP001652642">
    <property type="component" value="Chromosome 5"/>
</dbReference>